<sequence>MVMVKSIGYGDVDSCIISIIITNSHLSSQRLQFSRETELIEHVLQDIEHRVSTSGKAEVIGKQQDLLNSIQMIYRKPMTSFVTTPVPCDFP</sequence>
<accession>A0A821IJQ4</accession>
<dbReference type="GO" id="GO:0070842">
    <property type="term" value="P:aggresome assembly"/>
    <property type="evidence" value="ECO:0007669"/>
    <property type="project" value="TreeGrafter"/>
</dbReference>
<dbReference type="GO" id="GO:0005164">
    <property type="term" value="F:tumor necrosis factor receptor binding"/>
    <property type="evidence" value="ECO:0007669"/>
    <property type="project" value="TreeGrafter"/>
</dbReference>
<dbReference type="GO" id="GO:0031625">
    <property type="term" value="F:ubiquitin protein ligase binding"/>
    <property type="evidence" value="ECO:0007669"/>
    <property type="project" value="TreeGrafter"/>
</dbReference>
<dbReference type="GO" id="GO:0051865">
    <property type="term" value="P:protein autoubiquitination"/>
    <property type="evidence" value="ECO:0007669"/>
    <property type="project" value="TreeGrafter"/>
</dbReference>
<feature type="non-terminal residue" evidence="1">
    <location>
        <position position="1"/>
    </location>
</feature>
<dbReference type="GO" id="GO:0061630">
    <property type="term" value="F:ubiquitin protein ligase activity"/>
    <property type="evidence" value="ECO:0007669"/>
    <property type="project" value="TreeGrafter"/>
</dbReference>
<reference evidence="1" key="1">
    <citation type="submission" date="2021-02" db="EMBL/GenBank/DDBJ databases">
        <authorList>
            <person name="Nowell W R."/>
        </authorList>
    </citation>
    <scope>NUCLEOTIDE SEQUENCE</scope>
</reference>
<dbReference type="PANTHER" id="PTHR36754:SF2">
    <property type="entry name" value="E3 UBIQUITIN-PROTEIN LIGASE TRIM37"/>
    <property type="match status" value="1"/>
</dbReference>
<organism evidence="1 2">
    <name type="scientific">Rotaria socialis</name>
    <dbReference type="NCBI Taxonomy" id="392032"/>
    <lineage>
        <taxon>Eukaryota</taxon>
        <taxon>Metazoa</taxon>
        <taxon>Spiralia</taxon>
        <taxon>Gnathifera</taxon>
        <taxon>Rotifera</taxon>
        <taxon>Eurotatoria</taxon>
        <taxon>Bdelloidea</taxon>
        <taxon>Philodinida</taxon>
        <taxon>Philodinidae</taxon>
        <taxon>Rotaria</taxon>
    </lineage>
</organism>
<name>A0A821IJQ4_9BILA</name>
<evidence type="ECO:0000313" key="2">
    <source>
        <dbReference type="Proteomes" id="UP000663873"/>
    </source>
</evidence>
<feature type="non-terminal residue" evidence="1">
    <location>
        <position position="91"/>
    </location>
</feature>
<dbReference type="Proteomes" id="UP000663873">
    <property type="component" value="Unassembled WGS sequence"/>
</dbReference>
<protein>
    <submittedName>
        <fullName evidence="1">Uncharacterized protein</fullName>
    </submittedName>
</protein>
<dbReference type="AlphaFoldDB" id="A0A821IJQ4"/>
<dbReference type="GO" id="GO:0006513">
    <property type="term" value="P:protein monoubiquitination"/>
    <property type="evidence" value="ECO:0007669"/>
    <property type="project" value="TreeGrafter"/>
</dbReference>
<proteinExistence type="predicted"/>
<dbReference type="EMBL" id="CAJOBP010035047">
    <property type="protein sequence ID" value="CAF4704046.1"/>
    <property type="molecule type" value="Genomic_DNA"/>
</dbReference>
<evidence type="ECO:0000313" key="1">
    <source>
        <dbReference type="EMBL" id="CAF4704046.1"/>
    </source>
</evidence>
<keyword evidence="2" id="KW-1185">Reference proteome</keyword>
<comment type="caution">
    <text evidence="1">The sequence shown here is derived from an EMBL/GenBank/DDBJ whole genome shotgun (WGS) entry which is preliminary data.</text>
</comment>
<gene>
    <name evidence="1" type="ORF">UJA718_LOCUS36389</name>
</gene>
<dbReference type="PANTHER" id="PTHR36754">
    <property type="entry name" value="E3 UBIQUITIN-PROTEIN LIGASE TRIM37"/>
    <property type="match status" value="1"/>
</dbReference>
<dbReference type="GO" id="GO:0016235">
    <property type="term" value="C:aggresome"/>
    <property type="evidence" value="ECO:0007669"/>
    <property type="project" value="TreeGrafter"/>
</dbReference>
<dbReference type="InterPro" id="IPR053003">
    <property type="entry name" value="TRIM_RBCC_E3_ubiq-ligases"/>
</dbReference>
<dbReference type="GO" id="GO:0005778">
    <property type="term" value="C:peroxisomal membrane"/>
    <property type="evidence" value="ECO:0007669"/>
    <property type="project" value="TreeGrafter"/>
</dbReference>